<dbReference type="EMBL" id="FXAM01000001">
    <property type="protein sequence ID" value="SMF95947.1"/>
    <property type="molecule type" value="Genomic_DNA"/>
</dbReference>
<organism evidence="1 2">
    <name type="scientific">Methylomagnum ishizawai</name>
    <dbReference type="NCBI Taxonomy" id="1760988"/>
    <lineage>
        <taxon>Bacteria</taxon>
        <taxon>Pseudomonadati</taxon>
        <taxon>Pseudomonadota</taxon>
        <taxon>Gammaproteobacteria</taxon>
        <taxon>Methylococcales</taxon>
        <taxon>Methylococcaceae</taxon>
        <taxon>Methylomagnum</taxon>
    </lineage>
</organism>
<sequence length="123" mass="13683">MWRVTYHSDNGVVEAVFGGELTPDELRTAVEATLEAARRHANFLVLADCLELRGGHSLFDLYALVDFLEASGIPPNFKEALLMPGAGREWFEGVEFWETACLNRGLAVRIFSDRAAALAWLLE</sequence>
<evidence type="ECO:0000313" key="1">
    <source>
        <dbReference type="EMBL" id="SMF95947.1"/>
    </source>
</evidence>
<dbReference type="STRING" id="1760988.SAMN02949497_3325"/>
<protein>
    <recommendedName>
        <fullName evidence="3">SpoIIAA-like</fullName>
    </recommendedName>
</protein>
<dbReference type="OrthoDB" id="595024at2"/>
<gene>
    <name evidence="1" type="ORF">SAMN02949497_3325</name>
</gene>
<accession>A0A1Y6CZY1</accession>
<dbReference type="RefSeq" id="WP_085214600.1">
    <property type="nucleotide sequence ID" value="NZ_FXAM01000001.1"/>
</dbReference>
<proteinExistence type="predicted"/>
<dbReference type="AlphaFoldDB" id="A0A1Y6CZY1"/>
<reference evidence="1 2" key="1">
    <citation type="submission" date="2016-12" db="EMBL/GenBank/DDBJ databases">
        <authorList>
            <person name="Song W.-J."/>
            <person name="Kurnit D.M."/>
        </authorList>
    </citation>
    <scope>NUCLEOTIDE SEQUENCE [LARGE SCALE GENOMIC DNA]</scope>
    <source>
        <strain evidence="1 2">175</strain>
    </source>
</reference>
<keyword evidence="2" id="KW-1185">Reference proteome</keyword>
<dbReference type="Proteomes" id="UP000192923">
    <property type="component" value="Unassembled WGS sequence"/>
</dbReference>
<name>A0A1Y6CZY1_9GAMM</name>
<evidence type="ECO:0008006" key="3">
    <source>
        <dbReference type="Google" id="ProtNLM"/>
    </source>
</evidence>
<evidence type="ECO:0000313" key="2">
    <source>
        <dbReference type="Proteomes" id="UP000192923"/>
    </source>
</evidence>